<reference evidence="8" key="1">
    <citation type="submission" date="2022-05" db="EMBL/GenBank/DDBJ databases">
        <title>Novel bacterial taxa in a minimal lignocellulolytic consortium and its capacity to transform plastics disclosed by genome-resolved metagenomics.</title>
        <authorList>
            <person name="Rodriguez C.A.D."/>
            <person name="Diaz-Garcia L."/>
            <person name="Herrera K."/>
            <person name="Tarazona N.A."/>
            <person name="Sproer C."/>
            <person name="Overmann J."/>
            <person name="Jimenez D.J."/>
        </authorList>
    </citation>
    <scope>NUCLEOTIDE SEQUENCE</scope>
    <source>
        <strain evidence="8">MAG5</strain>
    </source>
</reference>
<protein>
    <recommendedName>
        <fullName evidence="2">histidine kinase</fullName>
        <ecNumber evidence="2">2.7.13.3</ecNumber>
    </recommendedName>
</protein>
<dbReference type="SUPFAM" id="SSF55874">
    <property type="entry name" value="ATPase domain of HSP90 chaperone/DNA topoisomerase II/histidine kinase"/>
    <property type="match status" value="1"/>
</dbReference>
<dbReference type="Pfam" id="PF02518">
    <property type="entry name" value="HATPase_c"/>
    <property type="match status" value="1"/>
</dbReference>
<proteinExistence type="predicted"/>
<dbReference type="GO" id="GO:0000155">
    <property type="term" value="F:phosphorelay sensor kinase activity"/>
    <property type="evidence" value="ECO:0007669"/>
    <property type="project" value="InterPro"/>
</dbReference>
<feature type="transmembrane region" description="Helical" evidence="6">
    <location>
        <begin position="64"/>
        <end position="95"/>
    </location>
</feature>
<sequence length="380" mass="43044">MNKWYQTFSRGTGLSPYIWLVFCILPFYFIFSNSDSIEMISGTVLIIAFFVCYVIAFLSKGWPIYVWTSFQIVISMIMTVNFSYVYFSIFLAFFIGNIKSKAGFYTLYIIHLISTFVTVNYGLAVQKTIFFTQFPFILISLVIVILLPFNTYNQKKQDQLEGELEHANKRISELVKLEERQRIARDLHDTVGQKLSLIGLKSDLAGKLLHKDVSRAESEIQDIRSTARIALKEVRELVTKMRGTRLEDEVYNVSQILAAAEIGYELRGDPKLQSTALLAENVLCMCMKEAVTNVVKHSQATHCYISIDTTADEVILTVHDDGIGMTFGQSDNRGNGLRGMKERLEFVNGSLNIDTTDQVGTTLKLSVPHAVRQPMKESIS</sequence>
<keyword evidence="5" id="KW-0902">Two-component regulatory system</keyword>
<keyword evidence="6" id="KW-1133">Transmembrane helix</keyword>
<dbReference type="GO" id="GO:0016020">
    <property type="term" value="C:membrane"/>
    <property type="evidence" value="ECO:0007669"/>
    <property type="project" value="InterPro"/>
</dbReference>
<dbReference type="Proteomes" id="UP001056756">
    <property type="component" value="Chromosome"/>
</dbReference>
<keyword evidence="4 8" id="KW-0418">Kinase</keyword>
<evidence type="ECO:0000256" key="2">
    <source>
        <dbReference type="ARBA" id="ARBA00012438"/>
    </source>
</evidence>
<evidence type="ECO:0000313" key="8">
    <source>
        <dbReference type="EMBL" id="URN95228.1"/>
    </source>
</evidence>
<dbReference type="KEGG" id="plig:NAG76_02915"/>
<evidence type="ECO:0000313" key="9">
    <source>
        <dbReference type="Proteomes" id="UP001056756"/>
    </source>
</evidence>
<evidence type="ECO:0000256" key="3">
    <source>
        <dbReference type="ARBA" id="ARBA00022679"/>
    </source>
</evidence>
<feature type="domain" description="Histidine kinase/HSP90-like ATPase" evidence="7">
    <location>
        <begin position="278"/>
        <end position="371"/>
    </location>
</feature>
<dbReference type="InterPro" id="IPR050482">
    <property type="entry name" value="Sensor_HK_TwoCompSys"/>
</dbReference>
<dbReference type="Pfam" id="PF23540">
    <property type="entry name" value="DesK_N"/>
    <property type="match status" value="1"/>
</dbReference>
<feature type="transmembrane region" description="Helical" evidence="6">
    <location>
        <begin position="102"/>
        <end position="123"/>
    </location>
</feature>
<dbReference type="SMART" id="SM00387">
    <property type="entry name" value="HATPase_c"/>
    <property type="match status" value="1"/>
</dbReference>
<dbReference type="Gene3D" id="3.30.565.10">
    <property type="entry name" value="Histidine kinase-like ATPase, C-terminal domain"/>
    <property type="match status" value="1"/>
</dbReference>
<evidence type="ECO:0000259" key="7">
    <source>
        <dbReference type="SMART" id="SM00387"/>
    </source>
</evidence>
<keyword evidence="6" id="KW-0472">Membrane</keyword>
<dbReference type="CDD" id="cd16917">
    <property type="entry name" value="HATPase_UhpB-NarQ-NarX-like"/>
    <property type="match status" value="1"/>
</dbReference>
<dbReference type="InterPro" id="IPR036890">
    <property type="entry name" value="HATPase_C_sf"/>
</dbReference>
<keyword evidence="6" id="KW-0812">Transmembrane</keyword>
<accession>A0A9J6ZGQ7</accession>
<dbReference type="PANTHER" id="PTHR24421:SF63">
    <property type="entry name" value="SENSOR HISTIDINE KINASE DESK"/>
    <property type="match status" value="1"/>
</dbReference>
<dbReference type="InterPro" id="IPR056374">
    <property type="entry name" value="DesK/YvfT_N"/>
</dbReference>
<dbReference type="EMBL" id="CP097899">
    <property type="protein sequence ID" value="URN95228.1"/>
    <property type="molecule type" value="Genomic_DNA"/>
</dbReference>
<dbReference type="AlphaFoldDB" id="A0A9J6ZGQ7"/>
<feature type="transmembrane region" description="Helical" evidence="6">
    <location>
        <begin position="14"/>
        <end position="32"/>
    </location>
</feature>
<evidence type="ECO:0000256" key="4">
    <source>
        <dbReference type="ARBA" id="ARBA00022777"/>
    </source>
</evidence>
<dbReference type="InterPro" id="IPR011712">
    <property type="entry name" value="Sig_transdc_His_kin_sub3_dim/P"/>
</dbReference>
<organism evidence="8 9">
    <name type="scientific">Candidatus Pristimantibacillus lignocellulolyticus</name>
    <dbReference type="NCBI Taxonomy" id="2994561"/>
    <lineage>
        <taxon>Bacteria</taxon>
        <taxon>Bacillati</taxon>
        <taxon>Bacillota</taxon>
        <taxon>Bacilli</taxon>
        <taxon>Bacillales</taxon>
        <taxon>Paenibacillaceae</taxon>
        <taxon>Candidatus Pristimantibacillus</taxon>
    </lineage>
</organism>
<comment type="catalytic activity">
    <reaction evidence="1">
        <text>ATP + protein L-histidine = ADP + protein N-phospho-L-histidine.</text>
        <dbReference type="EC" id="2.7.13.3"/>
    </reaction>
</comment>
<evidence type="ECO:0000256" key="6">
    <source>
        <dbReference type="SAM" id="Phobius"/>
    </source>
</evidence>
<feature type="transmembrane region" description="Helical" evidence="6">
    <location>
        <begin position="39"/>
        <end position="58"/>
    </location>
</feature>
<gene>
    <name evidence="8" type="ORF">NAG76_02915</name>
</gene>
<dbReference type="Pfam" id="PF07730">
    <property type="entry name" value="HisKA_3"/>
    <property type="match status" value="1"/>
</dbReference>
<keyword evidence="3" id="KW-0808">Transferase</keyword>
<dbReference type="PANTHER" id="PTHR24421">
    <property type="entry name" value="NITRATE/NITRITE SENSOR PROTEIN NARX-RELATED"/>
    <property type="match status" value="1"/>
</dbReference>
<dbReference type="Gene3D" id="1.20.5.1930">
    <property type="match status" value="1"/>
</dbReference>
<evidence type="ECO:0000256" key="5">
    <source>
        <dbReference type="ARBA" id="ARBA00023012"/>
    </source>
</evidence>
<dbReference type="GO" id="GO:0046983">
    <property type="term" value="F:protein dimerization activity"/>
    <property type="evidence" value="ECO:0007669"/>
    <property type="project" value="InterPro"/>
</dbReference>
<dbReference type="InterPro" id="IPR003594">
    <property type="entry name" value="HATPase_dom"/>
</dbReference>
<name>A0A9J6ZGQ7_9BACL</name>
<feature type="transmembrane region" description="Helical" evidence="6">
    <location>
        <begin position="129"/>
        <end position="149"/>
    </location>
</feature>
<evidence type="ECO:0000256" key="1">
    <source>
        <dbReference type="ARBA" id="ARBA00000085"/>
    </source>
</evidence>
<dbReference type="EC" id="2.7.13.3" evidence="2"/>